<dbReference type="PANTHER" id="PTHR12110:SF21">
    <property type="entry name" value="XYLOSE ISOMERASE-LIKE TIM BARREL DOMAIN-CONTAINING PROTEIN"/>
    <property type="match status" value="1"/>
</dbReference>
<protein>
    <submittedName>
        <fullName evidence="2">Endonuclease 4</fullName>
        <ecNumber evidence="2">3.1.21.2</ecNumber>
    </submittedName>
</protein>
<evidence type="ECO:0000259" key="1">
    <source>
        <dbReference type="Pfam" id="PF01261"/>
    </source>
</evidence>
<name>A0A644TYM0_9ZZZZ</name>
<proteinExistence type="predicted"/>
<keyword evidence="2" id="KW-0378">Hydrolase</keyword>
<keyword evidence="2" id="KW-0255">Endonuclease</keyword>
<keyword evidence="2" id="KW-0540">Nuclease</keyword>
<gene>
    <name evidence="2" type="primary">nfo_5</name>
    <name evidence="2" type="ORF">SDC9_17779</name>
</gene>
<feature type="domain" description="Xylose isomerase-like TIM barrel" evidence="1">
    <location>
        <begin position="44"/>
        <end position="246"/>
    </location>
</feature>
<dbReference type="SUPFAM" id="SSF51658">
    <property type="entry name" value="Xylose isomerase-like"/>
    <property type="match status" value="1"/>
</dbReference>
<dbReference type="EMBL" id="VSSQ01000063">
    <property type="protein sequence ID" value="MPL72000.1"/>
    <property type="molecule type" value="Genomic_DNA"/>
</dbReference>
<reference evidence="2" key="1">
    <citation type="submission" date="2019-08" db="EMBL/GenBank/DDBJ databases">
        <authorList>
            <person name="Kucharzyk K."/>
            <person name="Murdoch R.W."/>
            <person name="Higgins S."/>
            <person name="Loffler F."/>
        </authorList>
    </citation>
    <scope>NUCLEOTIDE SEQUENCE</scope>
</reference>
<evidence type="ECO:0000313" key="2">
    <source>
        <dbReference type="EMBL" id="MPL72000.1"/>
    </source>
</evidence>
<organism evidence="2">
    <name type="scientific">bioreactor metagenome</name>
    <dbReference type="NCBI Taxonomy" id="1076179"/>
    <lineage>
        <taxon>unclassified sequences</taxon>
        <taxon>metagenomes</taxon>
        <taxon>ecological metagenomes</taxon>
    </lineage>
</organism>
<dbReference type="InterPro" id="IPR013022">
    <property type="entry name" value="Xyl_isomerase-like_TIM-brl"/>
</dbReference>
<dbReference type="AlphaFoldDB" id="A0A644TYM0"/>
<dbReference type="Gene3D" id="3.20.20.150">
    <property type="entry name" value="Divalent-metal-dependent TIM barrel enzymes"/>
    <property type="match status" value="1"/>
</dbReference>
<dbReference type="InterPro" id="IPR036237">
    <property type="entry name" value="Xyl_isomerase-like_sf"/>
</dbReference>
<dbReference type="InterPro" id="IPR050312">
    <property type="entry name" value="IolE/XylAMocC-like"/>
</dbReference>
<sequence length="247" mass="28099">MKIGVSSSSINDKNLYKSLEFAENLGIKHLEIMNEYPNDSINIEAMNSYNLRYTIHCPITDMNIASLNSSIQKASINEIKNSIDLANNIDSNIVVIHPSGMNILGHKYNDKILSTCKESLEICGRYGEDNGVMATVENMPNSNWLIHQDIFELNKLLLEINMFMTLDVGHASTMGYKEEDIYFDSVKHIHLSDNFLEKDLHLGLGNGKINFDKIIKLYKKNNYKGKYILEINDESPLIDSINYLKSL</sequence>
<dbReference type="GO" id="GO:0008833">
    <property type="term" value="F:deoxyribonuclease IV (phage-T4-induced) activity"/>
    <property type="evidence" value="ECO:0007669"/>
    <property type="project" value="UniProtKB-EC"/>
</dbReference>
<dbReference type="Pfam" id="PF01261">
    <property type="entry name" value="AP_endonuc_2"/>
    <property type="match status" value="1"/>
</dbReference>
<accession>A0A644TYM0</accession>
<dbReference type="EC" id="3.1.21.2" evidence="2"/>
<dbReference type="PANTHER" id="PTHR12110">
    <property type="entry name" value="HYDROXYPYRUVATE ISOMERASE"/>
    <property type="match status" value="1"/>
</dbReference>
<comment type="caution">
    <text evidence="2">The sequence shown here is derived from an EMBL/GenBank/DDBJ whole genome shotgun (WGS) entry which is preliminary data.</text>
</comment>